<reference evidence="2 3" key="1">
    <citation type="journal article" date="2011" name="Genome Res.">
        <title>Phylogeny-wide analysis of social amoeba genomes highlights ancient origins for complex intercellular communication.</title>
        <authorList>
            <person name="Heidel A.J."/>
            <person name="Lawal H.M."/>
            <person name="Felder M."/>
            <person name="Schilde C."/>
            <person name="Helps N.R."/>
            <person name="Tunggal B."/>
            <person name="Rivero F."/>
            <person name="John U."/>
            <person name="Schleicher M."/>
            <person name="Eichinger L."/>
            <person name="Platzer M."/>
            <person name="Noegel A.A."/>
            <person name="Schaap P."/>
            <person name="Gloeckner G."/>
        </authorList>
    </citation>
    <scope>NUCLEOTIDE SEQUENCE [LARGE SCALE GENOMIC DNA]</scope>
    <source>
        <strain evidence="3">ATCC 26659 / Pp 5 / PN500</strain>
    </source>
</reference>
<gene>
    <name evidence="2" type="ORF">PPL_02355</name>
</gene>
<proteinExistence type="predicted"/>
<evidence type="ECO:0000313" key="3">
    <source>
        <dbReference type="Proteomes" id="UP000001396"/>
    </source>
</evidence>
<keyword evidence="3" id="KW-1185">Reference proteome</keyword>
<accession>D3B228</accession>
<dbReference type="Proteomes" id="UP000001396">
    <property type="component" value="Unassembled WGS sequence"/>
</dbReference>
<feature type="compositionally biased region" description="Acidic residues" evidence="1">
    <location>
        <begin position="23"/>
        <end position="33"/>
    </location>
</feature>
<dbReference type="OMA" id="TRWGSKI"/>
<dbReference type="EMBL" id="ADBJ01000008">
    <property type="protein sequence ID" value="EFA85352.1"/>
    <property type="molecule type" value="Genomic_DNA"/>
</dbReference>
<protein>
    <submittedName>
        <fullName evidence="2">Uncharacterized protein</fullName>
    </submittedName>
</protein>
<feature type="region of interest" description="Disordered" evidence="1">
    <location>
        <begin position="1"/>
        <end position="33"/>
    </location>
</feature>
<dbReference type="RefSeq" id="XP_020437461.1">
    <property type="nucleotide sequence ID" value="XM_020573344.1"/>
</dbReference>
<sequence>MSVYQKTVTHAPATLNNNTNNTSDDDDWDTDADYVNDISEKDQRWGSKLIQPEVLEAPMHDLREQNFARDAENLKKEYEAKKILYGGERAASNNKDL</sequence>
<evidence type="ECO:0000256" key="1">
    <source>
        <dbReference type="SAM" id="MobiDB-lite"/>
    </source>
</evidence>
<evidence type="ECO:0000313" key="2">
    <source>
        <dbReference type="EMBL" id="EFA85352.1"/>
    </source>
</evidence>
<name>D3B228_HETP5</name>
<dbReference type="GeneID" id="31357880"/>
<comment type="caution">
    <text evidence="2">The sequence shown here is derived from an EMBL/GenBank/DDBJ whole genome shotgun (WGS) entry which is preliminary data.</text>
</comment>
<dbReference type="InParanoid" id="D3B228"/>
<organism evidence="2 3">
    <name type="scientific">Heterostelium pallidum (strain ATCC 26659 / Pp 5 / PN500)</name>
    <name type="common">Cellular slime mold</name>
    <name type="synonym">Polysphondylium pallidum</name>
    <dbReference type="NCBI Taxonomy" id="670386"/>
    <lineage>
        <taxon>Eukaryota</taxon>
        <taxon>Amoebozoa</taxon>
        <taxon>Evosea</taxon>
        <taxon>Eumycetozoa</taxon>
        <taxon>Dictyostelia</taxon>
        <taxon>Acytosteliales</taxon>
        <taxon>Acytosteliaceae</taxon>
        <taxon>Heterostelium</taxon>
    </lineage>
</organism>
<dbReference type="AlphaFoldDB" id="D3B228"/>